<dbReference type="InterPro" id="IPR030953">
    <property type="entry name" value="Glycosyl_450act"/>
</dbReference>
<name>A0ABS5ABB9_9PSEU</name>
<dbReference type="InterPro" id="IPR002213">
    <property type="entry name" value="UDP_glucos_trans"/>
</dbReference>
<dbReference type="InterPro" id="IPR010610">
    <property type="entry name" value="EryCIII-like_C"/>
</dbReference>
<evidence type="ECO:0000313" key="7">
    <source>
        <dbReference type="EMBL" id="MBP2473499.1"/>
    </source>
</evidence>
<dbReference type="InterPro" id="IPR050426">
    <property type="entry name" value="Glycosyltransferase_28"/>
</dbReference>
<dbReference type="SUPFAM" id="SSF53756">
    <property type="entry name" value="UDP-Glycosyltransferase/glycogen phosphorylase"/>
    <property type="match status" value="1"/>
</dbReference>
<evidence type="ECO:0000256" key="4">
    <source>
        <dbReference type="ARBA" id="ARBA00023194"/>
    </source>
</evidence>
<keyword evidence="4" id="KW-0045">Antibiotic biosynthesis</keyword>
<dbReference type="Proteomes" id="UP001519363">
    <property type="component" value="Unassembled WGS sequence"/>
</dbReference>
<proteinExistence type="inferred from homology"/>
<evidence type="ECO:0000259" key="6">
    <source>
        <dbReference type="Pfam" id="PF21036"/>
    </source>
</evidence>
<organism evidence="7 8">
    <name type="scientific">Crossiella equi</name>
    <dbReference type="NCBI Taxonomy" id="130796"/>
    <lineage>
        <taxon>Bacteria</taxon>
        <taxon>Bacillati</taxon>
        <taxon>Actinomycetota</taxon>
        <taxon>Actinomycetes</taxon>
        <taxon>Pseudonocardiales</taxon>
        <taxon>Pseudonocardiaceae</taxon>
        <taxon>Crossiella</taxon>
    </lineage>
</organism>
<dbReference type="CDD" id="cd03784">
    <property type="entry name" value="GT1_Gtf-like"/>
    <property type="match status" value="1"/>
</dbReference>
<dbReference type="Gene3D" id="3.40.50.2000">
    <property type="entry name" value="Glycogen Phosphorylase B"/>
    <property type="match status" value="2"/>
</dbReference>
<keyword evidence="2" id="KW-0328">Glycosyltransferase</keyword>
<dbReference type="InterPro" id="IPR048284">
    <property type="entry name" value="EryCIII-like_N"/>
</dbReference>
<accession>A0ABS5ABB9</accession>
<protein>
    <submittedName>
        <fullName evidence="7">Glycosyltransferase (Activator-dependent family)</fullName>
    </submittedName>
</protein>
<dbReference type="Pfam" id="PF21036">
    <property type="entry name" value="EryCIII-like_N"/>
    <property type="match status" value="1"/>
</dbReference>
<dbReference type="Pfam" id="PF06722">
    <property type="entry name" value="EryCIII-like_C"/>
    <property type="match status" value="1"/>
</dbReference>
<evidence type="ECO:0000256" key="2">
    <source>
        <dbReference type="ARBA" id="ARBA00022676"/>
    </source>
</evidence>
<comment type="similarity">
    <text evidence="1">Belongs to the glycosyltransferase 28 family.</text>
</comment>
<keyword evidence="8" id="KW-1185">Reference proteome</keyword>
<feature type="domain" description="Erythromycin biosynthesis protein CIII-like N-terminal" evidence="6">
    <location>
        <begin position="22"/>
        <end position="252"/>
    </location>
</feature>
<gene>
    <name evidence="7" type="ORF">JOF53_002371</name>
</gene>
<feature type="domain" description="Erythromycin biosynthesis protein CIII-like C-terminal" evidence="5">
    <location>
        <begin position="269"/>
        <end position="408"/>
    </location>
</feature>
<keyword evidence="3" id="KW-0808">Transferase</keyword>
<dbReference type="PANTHER" id="PTHR48050">
    <property type="entry name" value="STEROL 3-BETA-GLUCOSYLTRANSFERASE"/>
    <property type="match status" value="1"/>
</dbReference>
<reference evidence="7 8" key="1">
    <citation type="submission" date="2021-03" db="EMBL/GenBank/DDBJ databases">
        <title>Sequencing the genomes of 1000 actinobacteria strains.</title>
        <authorList>
            <person name="Klenk H.-P."/>
        </authorList>
    </citation>
    <scope>NUCLEOTIDE SEQUENCE [LARGE SCALE GENOMIC DNA]</scope>
    <source>
        <strain evidence="7 8">DSM 44580</strain>
    </source>
</reference>
<evidence type="ECO:0000313" key="8">
    <source>
        <dbReference type="Proteomes" id="UP001519363"/>
    </source>
</evidence>
<dbReference type="NCBIfam" id="TIGR04516">
    <property type="entry name" value="glycosyl_450act"/>
    <property type="match status" value="1"/>
</dbReference>
<evidence type="ECO:0000256" key="1">
    <source>
        <dbReference type="ARBA" id="ARBA00006962"/>
    </source>
</evidence>
<evidence type="ECO:0000259" key="5">
    <source>
        <dbReference type="Pfam" id="PF06722"/>
    </source>
</evidence>
<evidence type="ECO:0000256" key="3">
    <source>
        <dbReference type="ARBA" id="ARBA00022679"/>
    </source>
</evidence>
<dbReference type="RefSeq" id="WP_086781277.1">
    <property type="nucleotide sequence ID" value="NZ_JAGIOO010000001.1"/>
</dbReference>
<comment type="caution">
    <text evidence="7">The sequence shown here is derived from an EMBL/GenBank/DDBJ whole genome shotgun (WGS) entry which is preliminary data.</text>
</comment>
<dbReference type="EMBL" id="JAGIOO010000001">
    <property type="protein sequence ID" value="MBP2473499.1"/>
    <property type="molecule type" value="Genomic_DNA"/>
</dbReference>
<sequence length="431" mass="46929">MRVLFASIAEKTHFLGMVPLAWALLNAGHEVRVATQPEMVGTVTGAGLTAVPVGRDHALYRVTGMQRSLELDVELFDLAQDRPEELTWDRLRWGHRQVVGWWWRLVNEPMIDDLVAYARCWRPDLVVWEPISFAGPLAAEAVGAAHARFLWGADVFTRMRGHYLRVKAEQPADRREDVFQDWLTRRGAPYGVEYSERLLTGELTLDYVPESLRLPLDTRTQPIRYVPYNGTSVLPRWLWTPPERPRVCLTLGTAASERLGGFPLPVGDILRALGRQDVEVVATVPEALRPALGEVPANVRLENFVPLGQLVPTCSVVIHHGGNGSYQTCLLNGVPQLVLPSLFDAPLRAERLAAQGAGLVIPGAGATGGDVAAAVARLLAEPAFARAAAALRREVRDMPSPAEVAAALPGLLAASRRRDAAQASASASGSS</sequence>
<dbReference type="PANTHER" id="PTHR48050:SF13">
    <property type="entry name" value="STEROL 3-BETA-GLUCOSYLTRANSFERASE UGT80A2"/>
    <property type="match status" value="1"/>
</dbReference>